<accession>A0ABS8G6M0</accession>
<dbReference type="EMBL" id="JAJEWP010000001">
    <property type="protein sequence ID" value="MCC2615339.1"/>
    <property type="molecule type" value="Genomic_DNA"/>
</dbReference>
<protein>
    <submittedName>
        <fullName evidence="2">DUF1801 domain-containing protein</fullName>
    </submittedName>
</protein>
<name>A0ABS8G6M0_9ALTE</name>
<dbReference type="Proteomes" id="UP001520878">
    <property type="component" value="Unassembled WGS sequence"/>
</dbReference>
<dbReference type="Pfam" id="PF08818">
    <property type="entry name" value="DUF1801"/>
    <property type="match status" value="1"/>
</dbReference>
<reference evidence="2 3" key="1">
    <citation type="submission" date="2021-10" db="EMBL/GenBank/DDBJ databases">
        <title>Draft genome of Aestuariibacter halophilus JC2043.</title>
        <authorList>
            <person name="Emsley S.A."/>
            <person name="Pfannmuller K.M."/>
            <person name="Ushijima B."/>
            <person name="Saw J.H."/>
            <person name="Videau P."/>
        </authorList>
    </citation>
    <scope>NUCLEOTIDE SEQUENCE [LARGE SCALE GENOMIC DNA]</scope>
    <source>
        <strain evidence="2 3">JC2043</strain>
    </source>
</reference>
<feature type="domain" description="YdhG-like" evidence="1">
    <location>
        <begin position="26"/>
        <end position="125"/>
    </location>
</feature>
<dbReference type="SUPFAM" id="SSF159888">
    <property type="entry name" value="YdhG-like"/>
    <property type="match status" value="1"/>
</dbReference>
<sequence>MTNKTQPTQASVDEFISALEHPRRARDAAQLLALFREVCATQGVMWGPAIIGFGEYTYPLANGKQERFFRTGFSPRKQNLSVYIGAGIQRRPDLAERLGKYKHKNSCVYINTLADVDLDVLKGLIVADIQEMAERYPEPQG</sequence>
<evidence type="ECO:0000313" key="3">
    <source>
        <dbReference type="Proteomes" id="UP001520878"/>
    </source>
</evidence>
<organism evidence="2 3">
    <name type="scientific">Fluctibacter halophilus</name>
    <dbReference type="NCBI Taxonomy" id="226011"/>
    <lineage>
        <taxon>Bacteria</taxon>
        <taxon>Pseudomonadati</taxon>
        <taxon>Pseudomonadota</taxon>
        <taxon>Gammaproteobacteria</taxon>
        <taxon>Alteromonadales</taxon>
        <taxon>Alteromonadaceae</taxon>
        <taxon>Fluctibacter</taxon>
    </lineage>
</organism>
<keyword evidence="3" id="KW-1185">Reference proteome</keyword>
<dbReference type="InterPro" id="IPR014922">
    <property type="entry name" value="YdhG-like"/>
</dbReference>
<comment type="caution">
    <text evidence="2">The sequence shown here is derived from an EMBL/GenBank/DDBJ whole genome shotgun (WGS) entry which is preliminary data.</text>
</comment>
<gene>
    <name evidence="2" type="ORF">LJ739_03695</name>
</gene>
<proteinExistence type="predicted"/>
<dbReference type="RefSeq" id="WP_229157245.1">
    <property type="nucleotide sequence ID" value="NZ_JAJEWP010000001.1"/>
</dbReference>
<evidence type="ECO:0000313" key="2">
    <source>
        <dbReference type="EMBL" id="MCC2615339.1"/>
    </source>
</evidence>
<evidence type="ECO:0000259" key="1">
    <source>
        <dbReference type="Pfam" id="PF08818"/>
    </source>
</evidence>